<dbReference type="PROSITE" id="PS00606">
    <property type="entry name" value="KS3_1"/>
    <property type="match status" value="1"/>
</dbReference>
<keyword evidence="7" id="KW-0812">Transmembrane</keyword>
<evidence type="ECO:0000256" key="8">
    <source>
        <dbReference type="ARBA" id="ARBA00022989"/>
    </source>
</evidence>
<dbReference type="NCBIfam" id="NF005589">
    <property type="entry name" value="PRK07314.1"/>
    <property type="match status" value="1"/>
</dbReference>
<evidence type="ECO:0000256" key="11">
    <source>
        <dbReference type="ARBA" id="ARBA00039445"/>
    </source>
</evidence>
<keyword evidence="5" id="KW-0997">Cell inner membrane</keyword>
<dbReference type="Proteomes" id="UP000215377">
    <property type="component" value="Unassembled WGS sequence"/>
</dbReference>
<keyword evidence="4" id="KW-1003">Cell membrane</keyword>
<evidence type="ECO:0000256" key="5">
    <source>
        <dbReference type="ARBA" id="ARBA00022519"/>
    </source>
</evidence>
<evidence type="ECO:0000256" key="4">
    <source>
        <dbReference type="ARBA" id="ARBA00022475"/>
    </source>
</evidence>
<dbReference type="InterPro" id="IPR000794">
    <property type="entry name" value="Beta-ketoacyl_synthase"/>
</dbReference>
<keyword evidence="3" id="KW-0536">Nodulation</keyword>
<dbReference type="PANTHER" id="PTHR11712:SF352">
    <property type="entry name" value="3-OXOACYL-[ACYL-CARRIER-PROTEIN] SYNTHASE"/>
    <property type="match status" value="1"/>
</dbReference>
<feature type="domain" description="Ketosynthase family 3 (KS3)" evidence="14">
    <location>
        <begin position="1"/>
        <end position="401"/>
    </location>
</feature>
<comment type="subcellular location">
    <subcellularLocation>
        <location evidence="1">Cell inner membrane</location>
    </subcellularLocation>
</comment>
<evidence type="ECO:0000256" key="9">
    <source>
        <dbReference type="ARBA" id="ARBA00023136"/>
    </source>
</evidence>
<name>A0A225NR36_9RHOB</name>
<dbReference type="EMBL" id="AQQR01000001">
    <property type="protein sequence ID" value="OWU77333.1"/>
    <property type="molecule type" value="Genomic_DNA"/>
</dbReference>
<sequence>MKRVVITGAGTINALGHSVDDTLEAMREGRCGIGKLEFRDVERLAIQIGGQVRGFEAEGRFNRQQMTLYDRFTQFTLFAAQEAISQSGIEFVGDDAARSGVVLGTAGGGVSTWDDNYRSVYEDGKNRVHPFVVPKLMNNAAASHVSMEYNLKGPSFTVSTACASSNHAMALAFDMVRRGMAPAMITGGAESMLCFGGVKAWEGLRVMSKDACRPFSANRNGMVQGEGAGIFVFEEYEHARARGAEILCEVVGQAMSSDAADIVMPSKQGAARAMSGALKDAGISGDSIGYINAHGTGTAANDKTECAAVADVFGPHADCLKISSTKSMHGHLIGGTGAVELLACIMAVRDGVLAPTIGYEEADPECALDVIPNEAQEVKVDYALSNAFAFGGLNAVLAVRRV</sequence>
<dbReference type="InterPro" id="IPR020841">
    <property type="entry name" value="PKS_Beta-ketoAc_synthase_dom"/>
</dbReference>
<reference evidence="15 16" key="1">
    <citation type="submission" date="2013-04" db="EMBL/GenBank/DDBJ databases">
        <title>Oceanicola sp. 22II1-22F33 Genome Sequencing.</title>
        <authorList>
            <person name="Lai Q."/>
            <person name="Li G."/>
            <person name="Shao Z."/>
        </authorList>
    </citation>
    <scope>NUCLEOTIDE SEQUENCE [LARGE SCALE GENOMIC DNA]</scope>
    <source>
        <strain evidence="15 16">22II1-22F33</strain>
    </source>
</reference>
<evidence type="ECO:0000256" key="1">
    <source>
        <dbReference type="ARBA" id="ARBA00004533"/>
    </source>
</evidence>
<dbReference type="AlphaFoldDB" id="A0A225NR36"/>
<dbReference type="InterPro" id="IPR018201">
    <property type="entry name" value="Ketoacyl_synth_AS"/>
</dbReference>
<dbReference type="GO" id="GO:0005886">
    <property type="term" value="C:plasma membrane"/>
    <property type="evidence" value="ECO:0007669"/>
    <property type="project" value="UniProtKB-SubCell"/>
</dbReference>
<accession>A0A225NR36</accession>
<dbReference type="RefSeq" id="WP_088647931.1">
    <property type="nucleotide sequence ID" value="NZ_AQQR01000001.1"/>
</dbReference>
<comment type="similarity">
    <text evidence="2 13">Belongs to the thiolase-like superfamily. Beta-ketoacyl-ACP synthases family.</text>
</comment>
<dbReference type="GO" id="GO:0006633">
    <property type="term" value="P:fatty acid biosynthetic process"/>
    <property type="evidence" value="ECO:0007669"/>
    <property type="project" value="InterPro"/>
</dbReference>
<evidence type="ECO:0000256" key="12">
    <source>
        <dbReference type="ARBA" id="ARBA00041756"/>
    </source>
</evidence>
<evidence type="ECO:0000313" key="16">
    <source>
        <dbReference type="Proteomes" id="UP000215377"/>
    </source>
</evidence>
<dbReference type="Pfam" id="PF02801">
    <property type="entry name" value="Ketoacyl-synt_C"/>
    <property type="match status" value="1"/>
</dbReference>
<keyword evidence="6 13" id="KW-0808">Transferase</keyword>
<evidence type="ECO:0000256" key="7">
    <source>
        <dbReference type="ARBA" id="ARBA00022692"/>
    </source>
</evidence>
<dbReference type="SMART" id="SM00825">
    <property type="entry name" value="PKS_KS"/>
    <property type="match status" value="1"/>
</dbReference>
<dbReference type="PANTHER" id="PTHR11712">
    <property type="entry name" value="POLYKETIDE SYNTHASE-RELATED"/>
    <property type="match status" value="1"/>
</dbReference>
<evidence type="ECO:0000256" key="13">
    <source>
        <dbReference type="RuleBase" id="RU003694"/>
    </source>
</evidence>
<dbReference type="CDD" id="cd00834">
    <property type="entry name" value="KAS_I_II"/>
    <property type="match status" value="1"/>
</dbReference>
<dbReference type="OrthoDB" id="9808669at2"/>
<dbReference type="InterPro" id="IPR014031">
    <property type="entry name" value="Ketoacyl_synth_C"/>
</dbReference>
<dbReference type="Gene3D" id="3.40.47.10">
    <property type="match status" value="1"/>
</dbReference>
<dbReference type="InterPro" id="IPR016039">
    <property type="entry name" value="Thiolase-like"/>
</dbReference>
<evidence type="ECO:0000256" key="10">
    <source>
        <dbReference type="ARBA" id="ARBA00037576"/>
    </source>
</evidence>
<evidence type="ECO:0000256" key="2">
    <source>
        <dbReference type="ARBA" id="ARBA00008467"/>
    </source>
</evidence>
<keyword evidence="8" id="KW-1133">Transmembrane helix</keyword>
<keyword evidence="9" id="KW-0472">Membrane</keyword>
<organism evidence="15 16">
    <name type="scientific">Marinibacterium profundimaris</name>
    <dbReference type="NCBI Taxonomy" id="1679460"/>
    <lineage>
        <taxon>Bacteria</taxon>
        <taxon>Pseudomonadati</taxon>
        <taxon>Pseudomonadota</taxon>
        <taxon>Alphaproteobacteria</taxon>
        <taxon>Rhodobacterales</taxon>
        <taxon>Paracoccaceae</taxon>
        <taxon>Marinibacterium</taxon>
    </lineage>
</organism>
<dbReference type="InterPro" id="IPR014030">
    <property type="entry name" value="Ketoacyl_synth_N"/>
</dbReference>
<dbReference type="Pfam" id="PF00109">
    <property type="entry name" value="ketoacyl-synt"/>
    <property type="match status" value="1"/>
</dbReference>
<proteinExistence type="inferred from homology"/>
<evidence type="ECO:0000256" key="6">
    <source>
        <dbReference type="ARBA" id="ARBA00022679"/>
    </source>
</evidence>
<evidence type="ECO:0000256" key="3">
    <source>
        <dbReference type="ARBA" id="ARBA00022458"/>
    </source>
</evidence>
<evidence type="ECO:0000259" key="14">
    <source>
        <dbReference type="PROSITE" id="PS52004"/>
    </source>
</evidence>
<protein>
    <recommendedName>
        <fullName evidence="11">Nodulation protein E</fullName>
    </recommendedName>
    <alternativeName>
        <fullName evidence="12">Host-specificity of nodulation protein B</fullName>
    </alternativeName>
</protein>
<comment type="caution">
    <text evidence="15">The sequence shown here is derived from an EMBL/GenBank/DDBJ whole genome shotgun (WGS) entry which is preliminary data.</text>
</comment>
<gene>
    <name evidence="15" type="ORF">ATO3_00970</name>
</gene>
<comment type="function">
    <text evidence="10">Proposed to synthesize NOD factor fatty acyl chain. Involved in the synthesis of a highly unsaturated fatty acid moiety, which forms part of a lipo-oligosaccharide that is responsible for host specificity.</text>
</comment>
<keyword evidence="16" id="KW-1185">Reference proteome</keyword>
<dbReference type="PROSITE" id="PS52004">
    <property type="entry name" value="KS3_2"/>
    <property type="match status" value="1"/>
</dbReference>
<dbReference type="SUPFAM" id="SSF53901">
    <property type="entry name" value="Thiolase-like"/>
    <property type="match status" value="2"/>
</dbReference>
<dbReference type="GO" id="GO:0004315">
    <property type="term" value="F:3-oxoacyl-[acyl-carrier-protein] synthase activity"/>
    <property type="evidence" value="ECO:0007669"/>
    <property type="project" value="InterPro"/>
</dbReference>
<evidence type="ECO:0000313" key="15">
    <source>
        <dbReference type="EMBL" id="OWU77333.1"/>
    </source>
</evidence>